<comment type="caution">
    <text evidence="1">The sequence shown here is derived from an EMBL/GenBank/DDBJ whole genome shotgun (WGS) entry which is preliminary data.</text>
</comment>
<evidence type="ECO:0000313" key="1">
    <source>
        <dbReference type="EMBL" id="MPN00365.1"/>
    </source>
</evidence>
<name>A0A645EE87_9ZZZZ</name>
<organism evidence="1">
    <name type="scientific">bioreactor metagenome</name>
    <dbReference type="NCBI Taxonomy" id="1076179"/>
    <lineage>
        <taxon>unclassified sequences</taxon>
        <taxon>metagenomes</taxon>
        <taxon>ecological metagenomes</taxon>
    </lineage>
</organism>
<sequence>MPSDQIMLLVGRQPFLKLVLHYHKNDSLVYDHTLLNLTLLLVALHEECSTNQESLDPILNYEY</sequence>
<accession>A0A645EE87</accession>
<reference evidence="1" key="1">
    <citation type="submission" date="2019-08" db="EMBL/GenBank/DDBJ databases">
        <authorList>
            <person name="Kucharzyk K."/>
            <person name="Murdoch R.W."/>
            <person name="Higgins S."/>
            <person name="Loffler F."/>
        </authorList>
    </citation>
    <scope>NUCLEOTIDE SEQUENCE</scope>
</reference>
<dbReference type="AlphaFoldDB" id="A0A645EE87"/>
<protein>
    <submittedName>
        <fullName evidence="1">Uncharacterized protein</fullName>
    </submittedName>
</protein>
<dbReference type="EMBL" id="VSSQ01046401">
    <property type="protein sequence ID" value="MPN00365.1"/>
    <property type="molecule type" value="Genomic_DNA"/>
</dbReference>
<proteinExistence type="predicted"/>
<gene>
    <name evidence="1" type="ORF">SDC9_147559</name>
</gene>